<name>A0A089NHW1_9BACL</name>
<dbReference type="KEGG" id="pgm:PGRAT_14200"/>
<dbReference type="Proteomes" id="UP000029500">
    <property type="component" value="Chromosome"/>
</dbReference>
<accession>A0A089NHW1</accession>
<dbReference type="HOGENOM" id="CLU_2509527_0_0_9"/>
<evidence type="ECO:0000313" key="1">
    <source>
        <dbReference type="EMBL" id="AIQ68644.1"/>
    </source>
</evidence>
<proteinExistence type="predicted"/>
<dbReference type="EMBL" id="CP009287">
    <property type="protein sequence ID" value="AIQ68644.1"/>
    <property type="molecule type" value="Genomic_DNA"/>
</dbReference>
<keyword evidence="2" id="KW-1185">Reference proteome</keyword>
<dbReference type="AlphaFoldDB" id="A0A089NHW1"/>
<evidence type="ECO:0000313" key="2">
    <source>
        <dbReference type="Proteomes" id="UP000029500"/>
    </source>
</evidence>
<organism evidence="1 2">
    <name type="scientific">Paenibacillus graminis</name>
    <dbReference type="NCBI Taxonomy" id="189425"/>
    <lineage>
        <taxon>Bacteria</taxon>
        <taxon>Bacillati</taxon>
        <taxon>Bacillota</taxon>
        <taxon>Bacilli</taxon>
        <taxon>Bacillales</taxon>
        <taxon>Paenibacillaceae</taxon>
        <taxon>Paenibacillus</taxon>
    </lineage>
</organism>
<dbReference type="InterPro" id="IPR011990">
    <property type="entry name" value="TPR-like_helical_dom_sf"/>
</dbReference>
<sequence length="85" mass="9994">MAKLCRYDEAIEYYAKGYELQPNPKYTDSLIAIYHIYVIQGKYDKAIEKLQEIIARLESDWQITEGKTVDFDVGEIENLKIMLNE</sequence>
<dbReference type="SUPFAM" id="SSF48452">
    <property type="entry name" value="TPR-like"/>
    <property type="match status" value="1"/>
</dbReference>
<dbReference type="Gene3D" id="1.25.40.10">
    <property type="entry name" value="Tetratricopeptide repeat domain"/>
    <property type="match status" value="1"/>
</dbReference>
<reference evidence="1 2" key="1">
    <citation type="submission" date="2014-08" db="EMBL/GenBank/DDBJ databases">
        <title>Comparative genomics of the Paenibacillus odorifer group.</title>
        <authorList>
            <person name="den Bakker H.C."/>
            <person name="Tsai Y.-C."/>
            <person name="Martin N."/>
            <person name="Korlach J."/>
            <person name="Wiedmann M."/>
        </authorList>
    </citation>
    <scope>NUCLEOTIDE SEQUENCE [LARGE SCALE GENOMIC DNA]</scope>
    <source>
        <strain evidence="1 2">DSM 15220</strain>
    </source>
</reference>
<protein>
    <submittedName>
        <fullName evidence="1">Uncharacterized protein</fullName>
    </submittedName>
</protein>
<gene>
    <name evidence="1" type="ORF">PGRAT_14200</name>
</gene>